<dbReference type="InterPro" id="IPR011032">
    <property type="entry name" value="GroES-like_sf"/>
</dbReference>
<dbReference type="Proteomes" id="UP000188604">
    <property type="component" value="Chromosome"/>
</dbReference>
<dbReference type="STRING" id="320497.A0U93_15800"/>
<dbReference type="GO" id="GO:0016491">
    <property type="term" value="F:oxidoreductase activity"/>
    <property type="evidence" value="ECO:0007669"/>
    <property type="project" value="InterPro"/>
</dbReference>
<name>A0A1U9KTJ6_9PROT</name>
<accession>A0A1U9KTJ6</accession>
<dbReference type="InterPro" id="IPR052585">
    <property type="entry name" value="Lipid_raft_assoc_Zn_ADH"/>
</dbReference>
<dbReference type="SUPFAM" id="SSF50129">
    <property type="entry name" value="GroES-like"/>
    <property type="match status" value="1"/>
</dbReference>
<keyword evidence="2" id="KW-1185">Reference proteome</keyword>
<dbReference type="InterPro" id="IPR013154">
    <property type="entry name" value="ADH-like_N"/>
</dbReference>
<dbReference type="PANTHER" id="PTHR43482">
    <property type="entry name" value="PROTEIN AST1-RELATED"/>
    <property type="match status" value="1"/>
</dbReference>
<proteinExistence type="predicted"/>
<dbReference type="KEGG" id="nch:A0U93_15800"/>
<dbReference type="OrthoDB" id="9785812at2"/>
<dbReference type="SMART" id="SM00829">
    <property type="entry name" value="PKS_ER"/>
    <property type="match status" value="1"/>
</dbReference>
<evidence type="ECO:0000313" key="2">
    <source>
        <dbReference type="Proteomes" id="UP000188604"/>
    </source>
</evidence>
<sequence length="337" mass="36442">MTESAVPDHYRAWCWEQGTSALDLVLKSISRPVLQPDEVLVRNHVAGLNPVDWKALGARLAPWGPGQVPGVDGAGIVVAVGRGVRGEWLGRRVAYHQSLMRPGSFAEYTPVGLRALIVLPSTLDFETAAGVPCPALTAWLALAKLPSRTGHTLLIAGAGGGVGNYLAQLAVDLGFAVTAMCNERHWTRLRAMGVQDCVSGPLKTSEALPDTLKNRFHAVIDCVGAEHAAALTPALKANGHIVCIQNRLTEWPDPPFTRCISVHDVALGALHQYGDDADWRDLTTAGHRLMTCLAEQTLIPEESVIRDFRDLPTFLNDLEHRQFSGKALIRVTPVEEA</sequence>
<gene>
    <name evidence="1" type="ORF">A0U93_15800</name>
</gene>
<evidence type="ECO:0000313" key="1">
    <source>
        <dbReference type="EMBL" id="AQS89141.1"/>
    </source>
</evidence>
<dbReference type="Gene3D" id="3.40.50.720">
    <property type="entry name" value="NAD(P)-binding Rossmann-like Domain"/>
    <property type="match status" value="1"/>
</dbReference>
<dbReference type="RefSeq" id="WP_077808199.1">
    <property type="nucleotide sequence ID" value="NZ_BJXS01000011.1"/>
</dbReference>
<dbReference type="CDD" id="cd08271">
    <property type="entry name" value="MDR5"/>
    <property type="match status" value="1"/>
</dbReference>
<dbReference type="EMBL" id="CP014691">
    <property type="protein sequence ID" value="AQS89141.1"/>
    <property type="molecule type" value="Genomic_DNA"/>
</dbReference>
<reference evidence="1 2" key="1">
    <citation type="submission" date="2016-03" db="EMBL/GenBank/DDBJ databases">
        <title>Acetic acid bacteria sequencing.</title>
        <authorList>
            <person name="Brandt J."/>
            <person name="Jakob F."/>
            <person name="Vogel R.F."/>
        </authorList>
    </citation>
    <scope>NUCLEOTIDE SEQUENCE [LARGE SCALE GENOMIC DNA]</scope>
    <source>
        <strain evidence="1 2">NBRC 101099</strain>
    </source>
</reference>
<dbReference type="InterPro" id="IPR036291">
    <property type="entry name" value="NAD(P)-bd_dom_sf"/>
</dbReference>
<dbReference type="SUPFAM" id="SSF51735">
    <property type="entry name" value="NAD(P)-binding Rossmann-fold domains"/>
    <property type="match status" value="1"/>
</dbReference>
<dbReference type="Gene3D" id="3.90.180.10">
    <property type="entry name" value="Medium-chain alcohol dehydrogenases, catalytic domain"/>
    <property type="match status" value="1"/>
</dbReference>
<organism evidence="1 2">
    <name type="scientific">Neoasaia chiangmaiensis</name>
    <dbReference type="NCBI Taxonomy" id="320497"/>
    <lineage>
        <taxon>Bacteria</taxon>
        <taxon>Pseudomonadati</taxon>
        <taxon>Pseudomonadota</taxon>
        <taxon>Alphaproteobacteria</taxon>
        <taxon>Acetobacterales</taxon>
        <taxon>Acetobacteraceae</taxon>
        <taxon>Neoasaia</taxon>
    </lineage>
</organism>
<dbReference type="AlphaFoldDB" id="A0A1U9KTJ6"/>
<protein>
    <submittedName>
        <fullName evidence="1">Alcohol dehydrogenase</fullName>
    </submittedName>
</protein>
<dbReference type="Pfam" id="PF08240">
    <property type="entry name" value="ADH_N"/>
    <property type="match status" value="1"/>
</dbReference>
<dbReference type="PANTHER" id="PTHR43482:SF1">
    <property type="entry name" value="PROTEIN AST1-RELATED"/>
    <property type="match status" value="1"/>
</dbReference>
<dbReference type="InterPro" id="IPR020843">
    <property type="entry name" value="ER"/>
</dbReference>